<dbReference type="GO" id="GO:0016787">
    <property type="term" value="F:hydrolase activity"/>
    <property type="evidence" value="ECO:0007669"/>
    <property type="project" value="UniProtKB-KW"/>
</dbReference>
<dbReference type="eggNOG" id="COG0657">
    <property type="taxonomic scope" value="Bacteria"/>
</dbReference>
<dbReference type="RefSeq" id="WP_043382215.1">
    <property type="nucleotide sequence ID" value="NZ_CP003811.1"/>
</dbReference>
<dbReference type="STRING" id="693986.MOC_0199"/>
<organism evidence="3 4">
    <name type="scientific">Methylobacterium oryzae CBMB20</name>
    <dbReference type="NCBI Taxonomy" id="693986"/>
    <lineage>
        <taxon>Bacteria</taxon>
        <taxon>Pseudomonadati</taxon>
        <taxon>Pseudomonadota</taxon>
        <taxon>Alphaproteobacteria</taxon>
        <taxon>Hyphomicrobiales</taxon>
        <taxon>Methylobacteriaceae</taxon>
        <taxon>Methylobacterium</taxon>
    </lineage>
</organism>
<dbReference type="EMBL" id="CP003811">
    <property type="protein sequence ID" value="AIQ87954.1"/>
    <property type="molecule type" value="Genomic_DNA"/>
</dbReference>
<feature type="domain" description="BD-FAE-like" evidence="2">
    <location>
        <begin position="42"/>
        <end position="216"/>
    </location>
</feature>
<keyword evidence="4" id="KW-1185">Reference proteome</keyword>
<dbReference type="InterPro" id="IPR049492">
    <property type="entry name" value="BD-FAE-like_dom"/>
</dbReference>
<proteinExistence type="predicted"/>
<dbReference type="Proteomes" id="UP000029492">
    <property type="component" value="Chromosome"/>
</dbReference>
<dbReference type="HOGENOM" id="CLU_012494_4_1_5"/>
<dbReference type="Pfam" id="PF20434">
    <property type="entry name" value="BD-FAE"/>
    <property type="match status" value="1"/>
</dbReference>
<dbReference type="Gene3D" id="3.40.50.1820">
    <property type="entry name" value="alpha/beta hydrolase"/>
    <property type="match status" value="1"/>
</dbReference>
<reference evidence="3 4" key="1">
    <citation type="journal article" date="2014" name="PLoS ONE">
        <title>Genome Information of Methylobacterium oryzae, a Plant-Probiotic Methylotroph in the Phyllosphere.</title>
        <authorList>
            <person name="Kwak M.J."/>
            <person name="Jeong H."/>
            <person name="Madhaiyan M."/>
            <person name="Lee Y."/>
            <person name="Sa T.M."/>
            <person name="Oh T.K."/>
            <person name="Kim J.F."/>
        </authorList>
    </citation>
    <scope>NUCLEOTIDE SEQUENCE [LARGE SCALE GENOMIC DNA]</scope>
    <source>
        <strain evidence="3 4">CBMB20</strain>
    </source>
</reference>
<gene>
    <name evidence="3" type="ORF">MOC_0199</name>
</gene>
<dbReference type="PANTHER" id="PTHR48081">
    <property type="entry name" value="AB HYDROLASE SUPERFAMILY PROTEIN C4A8.06C"/>
    <property type="match status" value="1"/>
</dbReference>
<name>A0A089Q033_9HYPH</name>
<evidence type="ECO:0000259" key="2">
    <source>
        <dbReference type="Pfam" id="PF20434"/>
    </source>
</evidence>
<protein>
    <submittedName>
        <fullName evidence="3">Carboxylesterase family protein</fullName>
    </submittedName>
</protein>
<dbReference type="AlphaFoldDB" id="A0A089Q033"/>
<dbReference type="PANTHER" id="PTHR48081:SF9">
    <property type="entry name" value="CARBOXYLESTERASE"/>
    <property type="match status" value="1"/>
</dbReference>
<dbReference type="KEGG" id="mor:MOC_0199"/>
<accession>A0A089Q033</accession>
<keyword evidence="1" id="KW-0378">Hydrolase</keyword>
<evidence type="ECO:0000313" key="4">
    <source>
        <dbReference type="Proteomes" id="UP000029492"/>
    </source>
</evidence>
<sequence length="274" mass="28489">MLSYLGDKIVGLTLAVLNVLAPFEVHVTKGVAYADGIEHRADIYRSAARGARPVVVFLYGGGWRSGSKDEVAYVGAAFARRGFVAVIPDYRHVPAVGLSDILADNAAAVAWTIAHAAEYGGDSRRVVVVGHSSGAWAAAMLGLDPTWLEQAGSSPAKLAGIVGLAGPYASAALMEPLDREVFVGSDPTLQPINHASDRHPAMLLAAGAADLDVNPAGTLALDGAMRAFAGDETMKIYPGLGHGQIVHALSFPFSLRFPVADDVARFIKGAHAGP</sequence>
<dbReference type="SUPFAM" id="SSF53474">
    <property type="entry name" value="alpha/beta-Hydrolases"/>
    <property type="match status" value="1"/>
</dbReference>
<evidence type="ECO:0000256" key="1">
    <source>
        <dbReference type="ARBA" id="ARBA00022801"/>
    </source>
</evidence>
<dbReference type="InterPro" id="IPR029058">
    <property type="entry name" value="AB_hydrolase_fold"/>
</dbReference>
<dbReference type="InterPro" id="IPR050300">
    <property type="entry name" value="GDXG_lipolytic_enzyme"/>
</dbReference>
<evidence type="ECO:0000313" key="3">
    <source>
        <dbReference type="EMBL" id="AIQ87954.1"/>
    </source>
</evidence>
<dbReference type="ESTHER" id="9rhiz-a0a089q033">
    <property type="family name" value="BD-FAE"/>
</dbReference>